<keyword evidence="4 10" id="KW-0813">Transport</keyword>
<comment type="similarity">
    <text evidence="3 11">Belongs to the binding-protein-dependent transport system permease family. CysTW subfamily.</text>
</comment>
<evidence type="ECO:0000256" key="8">
    <source>
        <dbReference type="ARBA" id="ARBA00022989"/>
    </source>
</evidence>
<dbReference type="InterPro" id="IPR011867">
    <property type="entry name" value="ModB_ABC"/>
</dbReference>
<feature type="transmembrane region" description="Helical" evidence="10">
    <location>
        <begin position="86"/>
        <end position="106"/>
    </location>
</feature>
<dbReference type="Pfam" id="PF00528">
    <property type="entry name" value="BPD_transp_1"/>
    <property type="match status" value="1"/>
</dbReference>
<dbReference type="NCBIfam" id="TIGR02141">
    <property type="entry name" value="modB_ABC"/>
    <property type="match status" value="1"/>
</dbReference>
<dbReference type="InterPro" id="IPR000515">
    <property type="entry name" value="MetI-like"/>
</dbReference>
<dbReference type="EMBL" id="DWZD01000007">
    <property type="protein sequence ID" value="HJA78136.1"/>
    <property type="molecule type" value="Genomic_DNA"/>
</dbReference>
<evidence type="ECO:0000256" key="10">
    <source>
        <dbReference type="RuleBase" id="RU363032"/>
    </source>
</evidence>
<proteinExistence type="inferred from homology"/>
<dbReference type="AlphaFoldDB" id="A0A9D2KR93"/>
<evidence type="ECO:0000256" key="1">
    <source>
        <dbReference type="ARBA" id="ARBA00002949"/>
    </source>
</evidence>
<comment type="caution">
    <text evidence="13">The sequence shown here is derived from an EMBL/GenBank/DDBJ whole genome shotgun (WGS) entry which is preliminary data.</text>
</comment>
<evidence type="ECO:0000313" key="13">
    <source>
        <dbReference type="EMBL" id="HJA78136.1"/>
    </source>
</evidence>
<dbReference type="PANTHER" id="PTHR30183">
    <property type="entry name" value="MOLYBDENUM TRANSPORT SYSTEM PERMEASE PROTEIN MODB"/>
    <property type="match status" value="1"/>
</dbReference>
<dbReference type="Gene3D" id="1.10.3720.10">
    <property type="entry name" value="MetI-like"/>
    <property type="match status" value="1"/>
</dbReference>
<dbReference type="SUPFAM" id="SSF161098">
    <property type="entry name" value="MetI-like"/>
    <property type="match status" value="1"/>
</dbReference>
<evidence type="ECO:0000259" key="12">
    <source>
        <dbReference type="PROSITE" id="PS50928"/>
    </source>
</evidence>
<keyword evidence="5 11" id="KW-1003">Cell membrane</keyword>
<dbReference type="PROSITE" id="PS50928">
    <property type="entry name" value="ABC_TM1"/>
    <property type="match status" value="1"/>
</dbReference>
<organism evidence="13 14">
    <name type="scientific">Candidatus Desulfovibrio intestinavium</name>
    <dbReference type="NCBI Taxonomy" id="2838534"/>
    <lineage>
        <taxon>Bacteria</taxon>
        <taxon>Pseudomonadati</taxon>
        <taxon>Thermodesulfobacteriota</taxon>
        <taxon>Desulfovibrionia</taxon>
        <taxon>Desulfovibrionales</taxon>
        <taxon>Desulfovibrionaceae</taxon>
        <taxon>Desulfovibrio</taxon>
    </lineage>
</organism>
<feature type="transmembrane region" description="Helical" evidence="10">
    <location>
        <begin position="134"/>
        <end position="156"/>
    </location>
</feature>
<evidence type="ECO:0000256" key="7">
    <source>
        <dbReference type="ARBA" id="ARBA00022692"/>
    </source>
</evidence>
<feature type="domain" description="ABC transmembrane type-1" evidence="12">
    <location>
        <begin position="10"/>
        <end position="211"/>
    </location>
</feature>
<evidence type="ECO:0000256" key="9">
    <source>
        <dbReference type="ARBA" id="ARBA00023136"/>
    </source>
</evidence>
<protein>
    <recommendedName>
        <fullName evidence="11">Molybdenum transport system permease</fullName>
    </recommendedName>
</protein>
<gene>
    <name evidence="13" type="primary">modB</name>
    <name evidence="13" type="ORF">H9784_00990</name>
</gene>
<evidence type="ECO:0000256" key="4">
    <source>
        <dbReference type="ARBA" id="ARBA00022448"/>
    </source>
</evidence>
<sequence length="255" mass="27140">MNDFSLLDPLLLSLRVAALATLFSTAGALLLAWKLSRRRGPLPAVLDAFCALPLVLPPTVVGYYLILLLGRHGLLGQWLAEAGISLIFSWQGAVVAATVVVFPLIYKSARAALEQVDTRLENAARTLGAGEWRVFLTISLPLAWRGIFAGLMLAFARGMGEFGATLMLAGNIPGKTQTLALAIYDAFQAGNDARATLLVLVASALCMGLLAGAELLVRFRRRHKGRTARHARGNRPVAPAQTPCPAACGLTTGDR</sequence>
<comment type="function">
    <text evidence="1 11">Part of the binding-protein-dependent transport system for molybdenum; probably responsible for the translocation of the substrate across the membrane.</text>
</comment>
<feature type="transmembrane region" description="Helical" evidence="10">
    <location>
        <begin position="12"/>
        <end position="33"/>
    </location>
</feature>
<comment type="subcellular location">
    <subcellularLocation>
        <location evidence="2 10">Cell membrane</location>
        <topology evidence="2 10">Multi-pass membrane protein</topology>
    </subcellularLocation>
</comment>
<keyword evidence="6 11" id="KW-0500">Molybdenum</keyword>
<evidence type="ECO:0000256" key="11">
    <source>
        <dbReference type="RuleBase" id="RU365097"/>
    </source>
</evidence>
<dbReference type="CDD" id="cd06261">
    <property type="entry name" value="TM_PBP2"/>
    <property type="match status" value="1"/>
</dbReference>
<evidence type="ECO:0000256" key="2">
    <source>
        <dbReference type="ARBA" id="ARBA00004651"/>
    </source>
</evidence>
<dbReference type="GO" id="GO:0015098">
    <property type="term" value="F:molybdate ion transmembrane transporter activity"/>
    <property type="evidence" value="ECO:0007669"/>
    <property type="project" value="UniProtKB-UniRule"/>
</dbReference>
<feature type="transmembrane region" description="Helical" evidence="10">
    <location>
        <begin position="45"/>
        <end position="66"/>
    </location>
</feature>
<keyword evidence="8 10" id="KW-1133">Transmembrane helix</keyword>
<reference evidence="13" key="2">
    <citation type="submission" date="2021-04" db="EMBL/GenBank/DDBJ databases">
        <authorList>
            <person name="Gilroy R."/>
        </authorList>
    </citation>
    <scope>NUCLEOTIDE SEQUENCE</scope>
    <source>
        <strain evidence="13">5032</strain>
    </source>
</reference>
<dbReference type="Proteomes" id="UP000823821">
    <property type="component" value="Unassembled WGS sequence"/>
</dbReference>
<accession>A0A9D2KR93</accession>
<keyword evidence="9 10" id="KW-0472">Membrane</keyword>
<dbReference type="PANTHER" id="PTHR30183:SF3">
    <property type="entry name" value="MOLYBDENUM TRANSPORT SYSTEM PERMEASE PROTEIN MODB"/>
    <property type="match status" value="1"/>
</dbReference>
<keyword evidence="7 10" id="KW-0812">Transmembrane</keyword>
<dbReference type="GO" id="GO:0005886">
    <property type="term" value="C:plasma membrane"/>
    <property type="evidence" value="ECO:0007669"/>
    <property type="project" value="UniProtKB-SubCell"/>
</dbReference>
<evidence type="ECO:0000256" key="5">
    <source>
        <dbReference type="ARBA" id="ARBA00022475"/>
    </source>
</evidence>
<dbReference type="InterPro" id="IPR035906">
    <property type="entry name" value="MetI-like_sf"/>
</dbReference>
<evidence type="ECO:0000256" key="3">
    <source>
        <dbReference type="ARBA" id="ARBA00007069"/>
    </source>
</evidence>
<evidence type="ECO:0000313" key="14">
    <source>
        <dbReference type="Proteomes" id="UP000823821"/>
    </source>
</evidence>
<feature type="transmembrane region" description="Helical" evidence="10">
    <location>
        <begin position="195"/>
        <end position="217"/>
    </location>
</feature>
<evidence type="ECO:0000256" key="6">
    <source>
        <dbReference type="ARBA" id="ARBA00022505"/>
    </source>
</evidence>
<reference evidence="13" key="1">
    <citation type="journal article" date="2021" name="PeerJ">
        <title>Extensive microbial diversity within the chicken gut microbiome revealed by metagenomics and culture.</title>
        <authorList>
            <person name="Gilroy R."/>
            <person name="Ravi A."/>
            <person name="Getino M."/>
            <person name="Pursley I."/>
            <person name="Horton D.L."/>
            <person name="Alikhan N.F."/>
            <person name="Baker D."/>
            <person name="Gharbi K."/>
            <person name="Hall N."/>
            <person name="Watson M."/>
            <person name="Adriaenssens E.M."/>
            <person name="Foster-Nyarko E."/>
            <person name="Jarju S."/>
            <person name="Secka A."/>
            <person name="Antonio M."/>
            <person name="Oren A."/>
            <person name="Chaudhuri R.R."/>
            <person name="La Ragione R."/>
            <person name="Hildebrand F."/>
            <person name="Pallen M.J."/>
        </authorList>
    </citation>
    <scope>NUCLEOTIDE SEQUENCE</scope>
    <source>
        <strain evidence="13">5032</strain>
    </source>
</reference>
<name>A0A9D2KR93_9BACT</name>